<dbReference type="EMBL" id="JAVDXU010000005">
    <property type="protein sequence ID" value="MDR7272713.1"/>
    <property type="molecule type" value="Genomic_DNA"/>
</dbReference>
<evidence type="ECO:0000313" key="4">
    <source>
        <dbReference type="EMBL" id="MDR7272713.1"/>
    </source>
</evidence>
<dbReference type="InterPro" id="IPR015995">
    <property type="entry name" value="MlrC_N"/>
</dbReference>
<reference evidence="4 5" key="1">
    <citation type="submission" date="2023-07" db="EMBL/GenBank/DDBJ databases">
        <title>Sorghum-associated microbial communities from plants grown in Nebraska, USA.</title>
        <authorList>
            <person name="Schachtman D."/>
        </authorList>
    </citation>
    <scope>NUCLEOTIDE SEQUENCE [LARGE SCALE GENOMIC DNA]</scope>
    <source>
        <strain evidence="4 5">BE314</strain>
    </source>
</reference>
<evidence type="ECO:0000256" key="1">
    <source>
        <dbReference type="PIRNR" id="PIRNR012702"/>
    </source>
</evidence>
<keyword evidence="5" id="KW-1185">Reference proteome</keyword>
<dbReference type="Pfam" id="PF07171">
    <property type="entry name" value="MlrC_C"/>
    <property type="match status" value="1"/>
</dbReference>
<dbReference type="Pfam" id="PF07364">
    <property type="entry name" value="DUF1485"/>
    <property type="match status" value="1"/>
</dbReference>
<keyword evidence="1" id="KW-0645">Protease</keyword>
<dbReference type="PIRSF" id="PIRSF012702">
    <property type="entry name" value="UCP012702"/>
    <property type="match status" value="1"/>
</dbReference>
<organism evidence="4 5">
    <name type="scientific">Roseateles saccharophilus</name>
    <name type="common">Pseudomonas saccharophila</name>
    <dbReference type="NCBI Taxonomy" id="304"/>
    <lineage>
        <taxon>Bacteria</taxon>
        <taxon>Pseudomonadati</taxon>
        <taxon>Pseudomonadota</taxon>
        <taxon>Betaproteobacteria</taxon>
        <taxon>Burkholderiales</taxon>
        <taxon>Sphaerotilaceae</taxon>
        <taxon>Roseateles</taxon>
    </lineage>
</organism>
<dbReference type="RefSeq" id="WP_310272333.1">
    <property type="nucleotide sequence ID" value="NZ_JAVDXU010000005.1"/>
</dbReference>
<protein>
    <recommendedName>
        <fullName evidence="1">Microcystinase C</fullName>
        <shortName evidence="1">MlrC</shortName>
    </recommendedName>
</protein>
<feature type="domain" description="Microcystin LR degradation protein MlrC N-terminal" evidence="3">
    <location>
        <begin position="7"/>
        <end position="297"/>
    </location>
</feature>
<feature type="domain" description="Microcystin LR degradation protein MlrC C-terminal" evidence="2">
    <location>
        <begin position="311"/>
        <end position="486"/>
    </location>
</feature>
<comment type="caution">
    <text evidence="4">The sequence shown here is derived from an EMBL/GenBank/DDBJ whole genome shotgun (WGS) entry which is preliminary data.</text>
</comment>
<dbReference type="InterPro" id="IPR009197">
    <property type="entry name" value="MlrC"/>
</dbReference>
<evidence type="ECO:0000259" key="3">
    <source>
        <dbReference type="Pfam" id="PF07364"/>
    </source>
</evidence>
<keyword evidence="1" id="KW-0482">Metalloprotease</keyword>
<keyword evidence="1" id="KW-0378">Hydrolase</keyword>
<comment type="cofactor">
    <cofactor evidence="1">
        <name>Zn(2+)</name>
        <dbReference type="ChEBI" id="CHEBI:29105"/>
    </cofactor>
    <text evidence="1">Binds 1 zinc ion per subunit.</text>
</comment>
<sequence>MSTRPMRLFLGGLVHETSSFSPLPTSVQSFREGVLIHRSDPRALQQVTSQPNLMGVIAAAARHGDTLLPGLYAEAQPSGPLSRTDYEALRDELLADLRASGPVDAVLLVLHGAMLAEGYHDCEGDLLTRVREVIGPDVPLGALLDLHCNLSPAMLESGAALVACKEYPHIDYAARGEELHAMLGAMVRGDLAIKAHWKRVPLLGIFGTTVAPMSDFVARLKDSEERLPGILSVSVLHGFPWADTPHTCAAVLVLAEDSPAAAGVASGLLEELAEAFYGIRETAAAKRLPLEEALDLAETEMRLAKSGPVVLADTADNAGGGAAGDSTFVLRELLARGIRDVALGLIWDPQAVAIATSAGIGARLPLRIGGKVGPMSGDPVDLEVEVLACRDDARQRSLTPGGSDPLGPSVAVRANGIDIVLNSIRQQVFSAECFTQLGIDPAAKRLVVVKSTQHFRSGFDAMAAAVVYADSPGSLQANIGSLPFKHLPRPVWPLD</sequence>
<proteinExistence type="inferred from homology"/>
<evidence type="ECO:0000259" key="2">
    <source>
        <dbReference type="Pfam" id="PF07171"/>
    </source>
</evidence>
<accession>A0ABU1YVG0</accession>
<name>A0ABU1YVG0_ROSSA</name>
<evidence type="ECO:0000313" key="5">
    <source>
        <dbReference type="Proteomes" id="UP001180453"/>
    </source>
</evidence>
<keyword evidence="1" id="KW-0479">Metal-binding</keyword>
<comment type="function">
    <text evidence="1">Involved in peptidolytic degradation of cyclic heptapeptide hepatotoxin microcystin (MC).</text>
</comment>
<comment type="similarity">
    <text evidence="1">Belongs to the peptidase M81 family.</text>
</comment>
<gene>
    <name evidence="4" type="ORF">J2X20_005396</name>
</gene>
<dbReference type="Proteomes" id="UP001180453">
    <property type="component" value="Unassembled WGS sequence"/>
</dbReference>
<dbReference type="InterPro" id="IPR010799">
    <property type="entry name" value="MlrC_C"/>
</dbReference>